<dbReference type="Proteomes" id="UP001172155">
    <property type="component" value="Unassembled WGS sequence"/>
</dbReference>
<name>A0AA40EVU6_9PEZI</name>
<dbReference type="InterPro" id="IPR051628">
    <property type="entry name" value="LUBAC_E3_Ligases"/>
</dbReference>
<keyword evidence="2" id="KW-0808">Transferase</keyword>
<evidence type="ECO:0000313" key="10">
    <source>
        <dbReference type="EMBL" id="KAK0746487.1"/>
    </source>
</evidence>
<organism evidence="10 11">
    <name type="scientific">Schizothecium vesticola</name>
    <dbReference type="NCBI Taxonomy" id="314040"/>
    <lineage>
        <taxon>Eukaryota</taxon>
        <taxon>Fungi</taxon>
        <taxon>Dikarya</taxon>
        <taxon>Ascomycota</taxon>
        <taxon>Pezizomycotina</taxon>
        <taxon>Sordariomycetes</taxon>
        <taxon>Sordariomycetidae</taxon>
        <taxon>Sordariales</taxon>
        <taxon>Schizotheciaceae</taxon>
        <taxon>Schizothecium</taxon>
    </lineage>
</organism>
<dbReference type="InterPro" id="IPR047546">
    <property type="entry name" value="Rcat_RBR_RNF216"/>
</dbReference>
<dbReference type="CDD" id="cd20353">
    <property type="entry name" value="Rcat_RBR_RNF216"/>
    <property type="match status" value="1"/>
</dbReference>
<dbReference type="EMBL" id="JAUKUD010000004">
    <property type="protein sequence ID" value="KAK0746487.1"/>
    <property type="molecule type" value="Genomic_DNA"/>
</dbReference>
<dbReference type="InterPro" id="IPR044066">
    <property type="entry name" value="TRIAD_supradom"/>
</dbReference>
<dbReference type="Gene3D" id="1.20.120.1750">
    <property type="match status" value="1"/>
</dbReference>
<dbReference type="PROSITE" id="PS51873">
    <property type="entry name" value="TRIAD"/>
    <property type="match status" value="1"/>
</dbReference>
<evidence type="ECO:0000256" key="2">
    <source>
        <dbReference type="ARBA" id="ARBA00022679"/>
    </source>
</evidence>
<protein>
    <recommendedName>
        <fullName evidence="9">RING-type domain-containing protein</fullName>
    </recommendedName>
</protein>
<keyword evidence="3" id="KW-0479">Metal-binding</keyword>
<dbReference type="SUPFAM" id="SSF57850">
    <property type="entry name" value="RING/U-box"/>
    <property type="match status" value="1"/>
</dbReference>
<feature type="region of interest" description="Disordered" evidence="8">
    <location>
        <begin position="1"/>
        <end position="24"/>
    </location>
</feature>
<evidence type="ECO:0000256" key="7">
    <source>
        <dbReference type="ARBA" id="ARBA00022833"/>
    </source>
</evidence>
<keyword evidence="4" id="KW-0677">Repeat</keyword>
<accession>A0AA40EVU6</accession>
<evidence type="ECO:0000256" key="1">
    <source>
        <dbReference type="ARBA" id="ARBA00004906"/>
    </source>
</evidence>
<dbReference type="CDD" id="cd16630">
    <property type="entry name" value="RING-HC_RBR_RNF216"/>
    <property type="match status" value="1"/>
</dbReference>
<comment type="caution">
    <text evidence="10">The sequence shown here is derived from an EMBL/GenBank/DDBJ whole genome shotgun (WGS) entry which is preliminary data.</text>
</comment>
<dbReference type="InterPro" id="IPR047545">
    <property type="entry name" value="BRcat_RBR_RNF216"/>
</dbReference>
<feature type="domain" description="RING-type" evidence="9">
    <location>
        <begin position="283"/>
        <end position="506"/>
    </location>
</feature>
<dbReference type="InterPro" id="IPR047544">
    <property type="entry name" value="RING-HC_RBR_RNF216"/>
</dbReference>
<evidence type="ECO:0000256" key="6">
    <source>
        <dbReference type="ARBA" id="ARBA00022786"/>
    </source>
</evidence>
<reference evidence="10" key="1">
    <citation type="submission" date="2023-06" db="EMBL/GenBank/DDBJ databases">
        <title>Genome-scale phylogeny and comparative genomics of the fungal order Sordariales.</title>
        <authorList>
            <consortium name="Lawrence Berkeley National Laboratory"/>
            <person name="Hensen N."/>
            <person name="Bonometti L."/>
            <person name="Westerberg I."/>
            <person name="Brannstrom I.O."/>
            <person name="Guillou S."/>
            <person name="Cros-Aarteil S."/>
            <person name="Calhoun S."/>
            <person name="Haridas S."/>
            <person name="Kuo A."/>
            <person name="Mondo S."/>
            <person name="Pangilinan J."/>
            <person name="Riley R."/>
            <person name="LaButti K."/>
            <person name="Andreopoulos B."/>
            <person name="Lipzen A."/>
            <person name="Chen C."/>
            <person name="Yanf M."/>
            <person name="Daum C."/>
            <person name="Ng V."/>
            <person name="Clum A."/>
            <person name="Steindorff A."/>
            <person name="Ohm R."/>
            <person name="Martin F."/>
            <person name="Silar P."/>
            <person name="Natvig D."/>
            <person name="Lalanne C."/>
            <person name="Gautier V."/>
            <person name="Ament-velasquez S.L."/>
            <person name="Kruys A."/>
            <person name="Hutchinson M.I."/>
            <person name="Powell A.J."/>
            <person name="Barry K."/>
            <person name="Miller A.N."/>
            <person name="Grigoriev I.V."/>
            <person name="Debuchy R."/>
            <person name="Gladieux P."/>
            <person name="Thoren M.H."/>
            <person name="Johannesson H."/>
        </authorList>
    </citation>
    <scope>NUCLEOTIDE SEQUENCE</scope>
    <source>
        <strain evidence="10">SMH3187-1</strain>
    </source>
</reference>
<keyword evidence="5" id="KW-0863">Zinc-finger</keyword>
<evidence type="ECO:0000256" key="5">
    <source>
        <dbReference type="ARBA" id="ARBA00022771"/>
    </source>
</evidence>
<dbReference type="AlphaFoldDB" id="A0AA40EVU6"/>
<comment type="pathway">
    <text evidence="1">Protein modification; protein ubiquitination.</text>
</comment>
<dbReference type="GO" id="GO:0016740">
    <property type="term" value="F:transferase activity"/>
    <property type="evidence" value="ECO:0007669"/>
    <property type="project" value="UniProtKB-KW"/>
</dbReference>
<sequence length="985" mass="108433">MEEVPGEDVQIEDAPQFQGPPDEEVEAENLREARRNMMRNLVNPINDPSEDDGGPWEACRAAVSELFPDMCPNHILALSTKFHYDHESVILHVLEQQENGDSYPTKPRESVFKTMKRKRADEEEMAYESELSLIDESAFSESSWAHFQSRRVAEKNHEAYEQRNRLGCKDKTFRLQYAHATRTLLKNAFPNLYVSDITGALDANTGLLYPSFLALEKEYRQAPEDRNLRSKASKRVGKFVNIYEDSPREAEQLVDAEFKAAKAWLLLMEDEAKNMEVARAEGAVVDCGCCFDECAQNSMVHCNGDKVHWFCVNCARQNAEVVLGDGRYELCCMSTDGCAAGFSRDQKDRFLDADTEMGLDKVEQGIILRLANIEGLASCPFCPFAALLPPAEEDRVFECQNDKCLKASCRLCKQEAHIPKTCEEVARENNGHVRHRIEEAMSEALIRRCNKCGTPFIKEAGCNKMTCMAPGCKNIQCYVCSRSCTGYEHFNDPNRGGVVGNCPLFDDQDKRHEDEVRIAEEKARQQAREENPDLDEKTWEKVAGPMQAGADRLQQALEAIVAHAPLRPPPPTGIRPRCLHLSLHSNNPPTKTPGGPIPGWLFRHTTSARLARLALCTLSSAGRLSDLDSLRLLTLEEPLLQMLSLPLPTNCLDRLGGCWGPVHPPGVPPPGFSPYGDQSAFLGIQAIQNANAMAAFADRQAALEQMVNRLQQQPRLEAYAPVLRPSQLPPPAPRARAPPLDFPPFVMGLGSRPRPDNIGLRSIQGGAQGGARLPALAAPVNLRDLMAEDQGLVPGAPNRNPGAAGRAAYQDVIGQRDLASPPGGGAVYPQAGRFANPPLRGIANVQRWLFAQDQADILANPPPEIANPQLALFANLLREADPNRQPEVHNRQPEVPIPQPSVTADARPVAYPGYARNAFGNLDYVGLPAPPVPPVAINLPPPRGMADQDEGQRLLRQATAALEALVAYERNRANQFGGGAPPAPM</sequence>
<dbReference type="PANTHER" id="PTHR22770:SF47">
    <property type="entry name" value="E3 UBIQUITIN-PROTEIN LIGASE RNF216"/>
    <property type="match status" value="1"/>
</dbReference>
<dbReference type="PANTHER" id="PTHR22770">
    <property type="entry name" value="UBIQUITIN CONJUGATING ENZYME 7 INTERACTING PROTEIN-RELATED"/>
    <property type="match status" value="1"/>
</dbReference>
<keyword evidence="7" id="KW-0862">Zinc</keyword>
<dbReference type="GO" id="GO:0008270">
    <property type="term" value="F:zinc ion binding"/>
    <property type="evidence" value="ECO:0007669"/>
    <property type="project" value="UniProtKB-KW"/>
</dbReference>
<evidence type="ECO:0000256" key="4">
    <source>
        <dbReference type="ARBA" id="ARBA00022737"/>
    </source>
</evidence>
<feature type="compositionally biased region" description="Acidic residues" evidence="8">
    <location>
        <begin position="1"/>
        <end position="11"/>
    </location>
</feature>
<evidence type="ECO:0000256" key="3">
    <source>
        <dbReference type="ARBA" id="ARBA00022723"/>
    </source>
</evidence>
<gene>
    <name evidence="10" type="ORF">B0T18DRAFT_390929</name>
</gene>
<dbReference type="CDD" id="cd20339">
    <property type="entry name" value="BRcat_RBR_RNF216"/>
    <property type="match status" value="1"/>
</dbReference>
<keyword evidence="11" id="KW-1185">Reference proteome</keyword>
<keyword evidence="6" id="KW-0833">Ubl conjugation pathway</keyword>
<dbReference type="Pfam" id="PF26200">
    <property type="entry name" value="Rcat_RNF216"/>
    <property type="match status" value="1"/>
</dbReference>
<proteinExistence type="predicted"/>
<evidence type="ECO:0000256" key="8">
    <source>
        <dbReference type="SAM" id="MobiDB-lite"/>
    </source>
</evidence>
<evidence type="ECO:0000313" key="11">
    <source>
        <dbReference type="Proteomes" id="UP001172155"/>
    </source>
</evidence>
<evidence type="ECO:0000259" key="9">
    <source>
        <dbReference type="PROSITE" id="PS51873"/>
    </source>
</evidence>